<name>A0A518HAT4_9BACT</name>
<dbReference type="GO" id="GO:0016787">
    <property type="term" value="F:hydrolase activity"/>
    <property type="evidence" value="ECO:0007669"/>
    <property type="project" value="UniProtKB-KW"/>
</dbReference>
<dbReference type="NCBIfam" id="TIGR03122">
    <property type="entry name" value="one_C_dehyd_C"/>
    <property type="match status" value="1"/>
</dbReference>
<dbReference type="PANTHER" id="PTHR39673">
    <property type="entry name" value="TUNGSTEN FORMYLMETHANOFURAN DEHYDROGENASE, SUBUNIT C (FWDC)"/>
    <property type="match status" value="1"/>
</dbReference>
<dbReference type="KEGG" id="tpla:ElP_59090"/>
<proteinExistence type="predicted"/>
<dbReference type="GO" id="GO:0046914">
    <property type="term" value="F:transition metal ion binding"/>
    <property type="evidence" value="ECO:0007669"/>
    <property type="project" value="InterPro"/>
</dbReference>
<dbReference type="RefSeq" id="WP_145276118.1">
    <property type="nucleotide sequence ID" value="NZ_CP036426.1"/>
</dbReference>
<dbReference type="AlphaFoldDB" id="A0A518HAT4"/>
<keyword evidence="2" id="KW-1185">Reference proteome</keyword>
<dbReference type="InterPro" id="IPR036485">
    <property type="entry name" value="Glu_synth_asu_C_sf"/>
</dbReference>
<dbReference type="GO" id="GO:0018493">
    <property type="term" value="F:formylmethanofuran dehydrogenase activity"/>
    <property type="evidence" value="ECO:0007669"/>
    <property type="project" value="InterPro"/>
</dbReference>
<dbReference type="Proteomes" id="UP000317835">
    <property type="component" value="Chromosome"/>
</dbReference>
<dbReference type="OrthoDB" id="269067at2"/>
<organism evidence="1 2">
    <name type="scientific">Tautonia plasticadhaerens</name>
    <dbReference type="NCBI Taxonomy" id="2527974"/>
    <lineage>
        <taxon>Bacteria</taxon>
        <taxon>Pseudomonadati</taxon>
        <taxon>Planctomycetota</taxon>
        <taxon>Planctomycetia</taxon>
        <taxon>Isosphaerales</taxon>
        <taxon>Isosphaeraceae</taxon>
        <taxon>Tautonia</taxon>
    </lineage>
</organism>
<dbReference type="GO" id="GO:0016740">
    <property type="term" value="F:transferase activity"/>
    <property type="evidence" value="ECO:0007669"/>
    <property type="project" value="UniProtKB-KW"/>
</dbReference>
<dbReference type="InterPro" id="IPR017550">
    <property type="entry name" value="Formylmethanofuran_DH_suC"/>
</dbReference>
<dbReference type="PANTHER" id="PTHR39673:SF5">
    <property type="entry name" value="TUNGSTEN-CONTAINING FORMYLMETHANOFURAN DEHYDROGENASE 2 SUBUNIT C"/>
    <property type="match status" value="1"/>
</dbReference>
<dbReference type="SUPFAM" id="SSF69336">
    <property type="entry name" value="Alpha subunit of glutamate synthase, C-terminal domain"/>
    <property type="match status" value="1"/>
</dbReference>
<protein>
    <submittedName>
        <fullName evidence="1">Formyltransferase/hydrolase complex Fhc subunit C</fullName>
    </submittedName>
</protein>
<dbReference type="GO" id="GO:0015948">
    <property type="term" value="P:methanogenesis"/>
    <property type="evidence" value="ECO:0007669"/>
    <property type="project" value="InterPro"/>
</dbReference>
<sequence length="274" mass="27806">MPLTLRWTSSTSLPVESGVLRPDRMCGCSPSDVSVMPARVGREAVAIGDLFRIEGDGSDGHLVLEGDLSHVRGIGEGMASGRLTVRGDAGPRLGAGMSGGSIELTGSASSWVGAEMSGGLIRILGSAGDALGSALPGSRKGMRDGMILVDGAVGRDAGLAMRRGLIAVGGASGDGLGRGMIAGSIFAFGPVGLLAGAGMKRGTLALFDPGPGFEPSPTFAQAGAFRFPFLALYLKELRTRGFPASPGLEGGRFERYNGDRLEGGRGEILFPAAG</sequence>
<keyword evidence="1" id="KW-0808">Transferase</keyword>
<evidence type="ECO:0000313" key="1">
    <source>
        <dbReference type="EMBL" id="QDV37962.1"/>
    </source>
</evidence>
<dbReference type="EMBL" id="CP036426">
    <property type="protein sequence ID" value="QDV37962.1"/>
    <property type="molecule type" value="Genomic_DNA"/>
</dbReference>
<dbReference type="Gene3D" id="2.160.20.60">
    <property type="entry name" value="Glutamate synthase, alpha subunit, C-terminal domain"/>
    <property type="match status" value="2"/>
</dbReference>
<evidence type="ECO:0000313" key="2">
    <source>
        <dbReference type="Proteomes" id="UP000317835"/>
    </source>
</evidence>
<keyword evidence="1" id="KW-0378">Hydrolase</keyword>
<reference evidence="1 2" key="1">
    <citation type="submission" date="2019-02" db="EMBL/GenBank/DDBJ databases">
        <title>Deep-cultivation of Planctomycetes and their phenomic and genomic characterization uncovers novel biology.</title>
        <authorList>
            <person name="Wiegand S."/>
            <person name="Jogler M."/>
            <person name="Boedeker C."/>
            <person name="Pinto D."/>
            <person name="Vollmers J."/>
            <person name="Rivas-Marin E."/>
            <person name="Kohn T."/>
            <person name="Peeters S.H."/>
            <person name="Heuer A."/>
            <person name="Rast P."/>
            <person name="Oberbeckmann S."/>
            <person name="Bunk B."/>
            <person name="Jeske O."/>
            <person name="Meyerdierks A."/>
            <person name="Storesund J.E."/>
            <person name="Kallscheuer N."/>
            <person name="Luecker S."/>
            <person name="Lage O.M."/>
            <person name="Pohl T."/>
            <person name="Merkel B.J."/>
            <person name="Hornburger P."/>
            <person name="Mueller R.-W."/>
            <person name="Bruemmer F."/>
            <person name="Labrenz M."/>
            <person name="Spormann A.M."/>
            <person name="Op den Camp H."/>
            <person name="Overmann J."/>
            <person name="Amann R."/>
            <person name="Jetten M.S.M."/>
            <person name="Mascher T."/>
            <person name="Medema M.H."/>
            <person name="Devos D.P."/>
            <person name="Kaster A.-K."/>
            <person name="Ovreas L."/>
            <person name="Rohde M."/>
            <person name="Galperin M.Y."/>
            <person name="Jogler C."/>
        </authorList>
    </citation>
    <scope>NUCLEOTIDE SEQUENCE [LARGE SCALE GENOMIC DNA]</scope>
    <source>
        <strain evidence="1 2">ElP</strain>
    </source>
</reference>
<gene>
    <name evidence="1" type="primary">fhcC</name>
    <name evidence="1" type="ORF">ElP_59090</name>
</gene>
<accession>A0A518HAT4</accession>